<protein>
    <submittedName>
        <fullName evidence="2">Uncharacterized protein</fullName>
    </submittedName>
</protein>
<evidence type="ECO:0000313" key="2">
    <source>
        <dbReference type="EMBL" id="MFC4221172.1"/>
    </source>
</evidence>
<keyword evidence="1" id="KW-0472">Membrane</keyword>
<keyword evidence="3" id="KW-1185">Reference proteome</keyword>
<sequence length="422" mass="46666">MIWNRKIKAGALQFVLFIGAIIAVLLMSFVLISHTHTLFKKKTDVTVALIQAADQGLAYSFEQSVQNGDLLQVPDDDGTGIATTVQKKYWGLLEIRSVLAKKGKLEFEKTGFVGYGQSEISALYLKENQRPMVIAGDAKITGTVQLPERGIKMGNIGGLGYTRPQLVYGRQQRSSSTLPKLDREFLQQQERLSNPYFVPQGEEVDLKPGTVLKNSFKEETQLIKGFTIDLEKTALSGNVMVWASQKIMVHPSTELHDVVLVAPYIEIKEGVRGNFQAVASERILVGKRAQLGYPTVLSANESKNTNKELGGSRIPNILVENGASVAGIVLYMGPDETKDVRPHIKIEENAQVIGEVYCSRNLELKGDIYGSVTTDAFIALENGNAYQNHLFHGKLDATMLPLGYGGLCYEDKQANRILKWLY</sequence>
<gene>
    <name evidence="2" type="ORF">ACFOWS_13550</name>
</gene>
<name>A0ABV8PQI2_9FLAO</name>
<proteinExistence type="predicted"/>
<feature type="transmembrane region" description="Helical" evidence="1">
    <location>
        <begin position="12"/>
        <end position="32"/>
    </location>
</feature>
<keyword evidence="1" id="KW-0812">Transmembrane</keyword>
<dbReference type="Proteomes" id="UP001595841">
    <property type="component" value="Unassembled WGS sequence"/>
</dbReference>
<accession>A0ABV8PQI2</accession>
<evidence type="ECO:0000256" key="1">
    <source>
        <dbReference type="SAM" id="Phobius"/>
    </source>
</evidence>
<dbReference type="EMBL" id="JBHSCL010000007">
    <property type="protein sequence ID" value="MFC4221172.1"/>
    <property type="molecule type" value="Genomic_DNA"/>
</dbReference>
<reference evidence="3" key="1">
    <citation type="journal article" date="2019" name="Int. J. Syst. Evol. Microbiol.">
        <title>The Global Catalogue of Microorganisms (GCM) 10K type strain sequencing project: providing services to taxonomists for standard genome sequencing and annotation.</title>
        <authorList>
            <consortium name="The Broad Institute Genomics Platform"/>
            <consortium name="The Broad Institute Genome Sequencing Center for Infectious Disease"/>
            <person name="Wu L."/>
            <person name="Ma J."/>
        </authorList>
    </citation>
    <scope>NUCLEOTIDE SEQUENCE [LARGE SCALE GENOMIC DNA]</scope>
    <source>
        <strain evidence="3">CGMCC 1.15774</strain>
    </source>
</reference>
<dbReference type="RefSeq" id="WP_379765432.1">
    <property type="nucleotide sequence ID" value="NZ_JBHSCL010000007.1"/>
</dbReference>
<keyword evidence="1" id="KW-1133">Transmembrane helix</keyword>
<organism evidence="2 3">
    <name type="scientific">Flagellimonas marina</name>
    <dbReference type="NCBI Taxonomy" id="1775168"/>
    <lineage>
        <taxon>Bacteria</taxon>
        <taxon>Pseudomonadati</taxon>
        <taxon>Bacteroidota</taxon>
        <taxon>Flavobacteriia</taxon>
        <taxon>Flavobacteriales</taxon>
        <taxon>Flavobacteriaceae</taxon>
        <taxon>Flagellimonas</taxon>
    </lineage>
</organism>
<evidence type="ECO:0000313" key="3">
    <source>
        <dbReference type="Proteomes" id="UP001595841"/>
    </source>
</evidence>
<comment type="caution">
    <text evidence="2">The sequence shown here is derived from an EMBL/GenBank/DDBJ whole genome shotgun (WGS) entry which is preliminary data.</text>
</comment>